<proteinExistence type="predicted"/>
<evidence type="ECO:0000313" key="2">
    <source>
        <dbReference type="Proteomes" id="UP000288216"/>
    </source>
</evidence>
<gene>
    <name evidence="1" type="ORF">scyTo_0006555</name>
</gene>
<protein>
    <submittedName>
        <fullName evidence="1">Uncharacterized protein</fullName>
    </submittedName>
</protein>
<dbReference type="EMBL" id="BFAA01002225">
    <property type="protein sequence ID" value="GCB72956.1"/>
    <property type="molecule type" value="Genomic_DNA"/>
</dbReference>
<comment type="caution">
    <text evidence="1">The sequence shown here is derived from an EMBL/GenBank/DDBJ whole genome shotgun (WGS) entry which is preliminary data.</text>
</comment>
<name>A0A401PIJ7_SCYTO</name>
<evidence type="ECO:0000313" key="1">
    <source>
        <dbReference type="EMBL" id="GCB72956.1"/>
    </source>
</evidence>
<sequence>MTGIRNPFFLLHGGSYQLLEQVGRTKRLESFKEQQDVIIARSISPTMVTCPRKTRGMGNLRVHHPICE</sequence>
<dbReference type="Proteomes" id="UP000288216">
    <property type="component" value="Unassembled WGS sequence"/>
</dbReference>
<organism evidence="1 2">
    <name type="scientific">Scyliorhinus torazame</name>
    <name type="common">Cloudy catshark</name>
    <name type="synonym">Catulus torazame</name>
    <dbReference type="NCBI Taxonomy" id="75743"/>
    <lineage>
        <taxon>Eukaryota</taxon>
        <taxon>Metazoa</taxon>
        <taxon>Chordata</taxon>
        <taxon>Craniata</taxon>
        <taxon>Vertebrata</taxon>
        <taxon>Chondrichthyes</taxon>
        <taxon>Elasmobranchii</taxon>
        <taxon>Galeomorphii</taxon>
        <taxon>Galeoidea</taxon>
        <taxon>Carcharhiniformes</taxon>
        <taxon>Scyliorhinidae</taxon>
        <taxon>Scyliorhinus</taxon>
    </lineage>
</organism>
<dbReference type="AlphaFoldDB" id="A0A401PIJ7"/>
<accession>A0A401PIJ7</accession>
<reference evidence="1 2" key="1">
    <citation type="journal article" date="2018" name="Nat. Ecol. Evol.">
        <title>Shark genomes provide insights into elasmobranch evolution and the origin of vertebrates.</title>
        <authorList>
            <person name="Hara Y"/>
            <person name="Yamaguchi K"/>
            <person name="Onimaru K"/>
            <person name="Kadota M"/>
            <person name="Koyanagi M"/>
            <person name="Keeley SD"/>
            <person name="Tatsumi K"/>
            <person name="Tanaka K"/>
            <person name="Motone F"/>
            <person name="Kageyama Y"/>
            <person name="Nozu R"/>
            <person name="Adachi N"/>
            <person name="Nishimura O"/>
            <person name="Nakagawa R"/>
            <person name="Tanegashima C"/>
            <person name="Kiyatake I"/>
            <person name="Matsumoto R"/>
            <person name="Murakumo K"/>
            <person name="Nishida K"/>
            <person name="Terakita A"/>
            <person name="Kuratani S"/>
            <person name="Sato K"/>
            <person name="Hyodo S Kuraku.S."/>
        </authorList>
    </citation>
    <scope>NUCLEOTIDE SEQUENCE [LARGE SCALE GENOMIC DNA]</scope>
</reference>
<keyword evidence="2" id="KW-1185">Reference proteome</keyword>